<comment type="caution">
    <text evidence="1">The sequence shown here is derived from an EMBL/GenBank/DDBJ whole genome shotgun (WGS) entry which is preliminary data.</text>
</comment>
<gene>
    <name evidence="1" type="ORF">ACFQ16_01145</name>
</gene>
<organism evidence="1 2">
    <name type="scientific">Saccharopolyspora rosea</name>
    <dbReference type="NCBI Taxonomy" id="524884"/>
    <lineage>
        <taxon>Bacteria</taxon>
        <taxon>Bacillati</taxon>
        <taxon>Actinomycetota</taxon>
        <taxon>Actinomycetes</taxon>
        <taxon>Pseudonocardiales</taxon>
        <taxon>Pseudonocardiaceae</taxon>
        <taxon>Saccharopolyspora</taxon>
    </lineage>
</organism>
<proteinExistence type="predicted"/>
<dbReference type="Proteomes" id="UP001597018">
    <property type="component" value="Unassembled WGS sequence"/>
</dbReference>
<sequence>MHDLFERMARGERVGRVHPDLESYAAHLRDFLDRYHPEWEWV</sequence>
<name>A0ABW3FIN7_9PSEU</name>
<keyword evidence="2" id="KW-1185">Reference proteome</keyword>
<evidence type="ECO:0000313" key="1">
    <source>
        <dbReference type="EMBL" id="MFD0918339.1"/>
    </source>
</evidence>
<protein>
    <submittedName>
        <fullName evidence="1">Uncharacterized protein</fullName>
    </submittedName>
</protein>
<reference evidence="2" key="1">
    <citation type="journal article" date="2019" name="Int. J. Syst. Evol. Microbiol.">
        <title>The Global Catalogue of Microorganisms (GCM) 10K type strain sequencing project: providing services to taxonomists for standard genome sequencing and annotation.</title>
        <authorList>
            <consortium name="The Broad Institute Genomics Platform"/>
            <consortium name="The Broad Institute Genome Sequencing Center for Infectious Disease"/>
            <person name="Wu L."/>
            <person name="Ma J."/>
        </authorList>
    </citation>
    <scope>NUCLEOTIDE SEQUENCE [LARGE SCALE GENOMIC DNA]</scope>
    <source>
        <strain evidence="2">CCUG 56401</strain>
    </source>
</reference>
<evidence type="ECO:0000313" key="2">
    <source>
        <dbReference type="Proteomes" id="UP001597018"/>
    </source>
</evidence>
<dbReference type="RefSeq" id="WP_263250036.1">
    <property type="nucleotide sequence ID" value="NZ_BAABLT010000034.1"/>
</dbReference>
<accession>A0ABW3FIN7</accession>
<dbReference type="EMBL" id="JBHTIW010000001">
    <property type="protein sequence ID" value="MFD0918339.1"/>
    <property type="molecule type" value="Genomic_DNA"/>
</dbReference>